<dbReference type="EMBL" id="CP060436">
    <property type="protein sequence ID" value="QPM90399.1"/>
    <property type="molecule type" value="Genomic_DNA"/>
</dbReference>
<proteinExistence type="inferred from homology"/>
<keyword evidence="7" id="KW-0472">Membrane</keyword>
<dbReference type="RefSeq" id="WP_119838935.1">
    <property type="nucleotide sequence ID" value="NZ_CP060436.1"/>
</dbReference>
<keyword evidence="2" id="KW-0813">Transport</keyword>
<evidence type="ECO:0000313" key="10">
    <source>
        <dbReference type="Proteomes" id="UP000283786"/>
    </source>
</evidence>
<keyword evidence="3" id="KW-1003">Cell membrane</keyword>
<name>A0A418SH72_9RHOB</name>
<dbReference type="AlphaFoldDB" id="A0A418SH72"/>
<evidence type="ECO:0000256" key="7">
    <source>
        <dbReference type="ARBA" id="ARBA00023136"/>
    </source>
</evidence>
<dbReference type="GO" id="GO:0005886">
    <property type="term" value="C:plasma membrane"/>
    <property type="evidence" value="ECO:0007669"/>
    <property type="project" value="UniProtKB-SubCell"/>
</dbReference>
<evidence type="ECO:0000256" key="6">
    <source>
        <dbReference type="ARBA" id="ARBA00022989"/>
    </source>
</evidence>
<evidence type="ECO:0000256" key="5">
    <source>
        <dbReference type="ARBA" id="ARBA00022970"/>
    </source>
</evidence>
<sequence>MIKRLFPALRTGSRLTRGLGLVLAFGLVAATGTPRIAEAQTGGAIQPILQENAEILLESSRRTIQPAIDAIAGSDLPQAVFVLETWAGRDLQMRESDGIFYKLTREGSDYLLTDLDSGEVAETLADDDGFEQLRPNSGIRALIAVALVQFQLSDPDPAKRIDALDAIERNGEASHLTPLRNAIADESDPAIKARKERLETLLTIRFDPDNAARIAAIESVSGDLDVNVRATLNPLVATTTHAAVSLPEDENIAYEITPGSDDFTREQAYAMLVDEDLAPPLLTNADLRNTLAANIADGAVGGVPLADLSNPEARVTAYANLVASGAAPPAATEDEIDEIIAGFTFYATYAEPDATVTEAAEDALTAIGFNVGLNQFADFLLDALSLGSIYFLAAIGLAITFGVMGVINMAHGEFIMMGAYTGYVVQQVIPNYTVSILVAIPLAFAVTFAAGVALERLVIRHLYSRPLETLLATFGISIALQQLAKNIFGTQARPLTSPAWLDGSLILNDVVGISYIRIAIFVLALIFLGVFLFIMKRTRLGLETRAVTQNPKMAASMGINPEWVNMLTFGLGSGIAGIAGVAIGLYAKVTSELGQDYIVQSFMTVVVGGVGNIWGTLLGAAMIGGLQKGIEFFNPSNTLAAQTYMIVFIIIFIQFRPRGIIALKGRAAGD</sequence>
<dbReference type="CDD" id="cd06582">
    <property type="entry name" value="TM_PBP1_LivH_like"/>
    <property type="match status" value="1"/>
</dbReference>
<keyword evidence="4" id="KW-0812">Transmembrane</keyword>
<dbReference type="KEGG" id="palw:PSAL_016370"/>
<evidence type="ECO:0000256" key="8">
    <source>
        <dbReference type="ARBA" id="ARBA00037998"/>
    </source>
</evidence>
<evidence type="ECO:0000313" key="9">
    <source>
        <dbReference type="EMBL" id="QPM90399.1"/>
    </source>
</evidence>
<dbReference type="Proteomes" id="UP000283786">
    <property type="component" value="Chromosome"/>
</dbReference>
<dbReference type="InterPro" id="IPR017779">
    <property type="entry name" value="ABC_UrtB_bac"/>
</dbReference>
<evidence type="ECO:0000256" key="2">
    <source>
        <dbReference type="ARBA" id="ARBA00022448"/>
    </source>
</evidence>
<dbReference type="GO" id="GO:0006865">
    <property type="term" value="P:amino acid transport"/>
    <property type="evidence" value="ECO:0007669"/>
    <property type="project" value="UniProtKB-KW"/>
</dbReference>
<accession>A0A418SH72</accession>
<comment type="subcellular location">
    <subcellularLocation>
        <location evidence="1">Cell membrane</location>
        <topology evidence="1">Multi-pass membrane protein</topology>
    </subcellularLocation>
</comment>
<evidence type="ECO:0000256" key="3">
    <source>
        <dbReference type="ARBA" id="ARBA00022475"/>
    </source>
</evidence>
<evidence type="ECO:0000256" key="1">
    <source>
        <dbReference type="ARBA" id="ARBA00004651"/>
    </source>
</evidence>
<evidence type="ECO:0000256" key="4">
    <source>
        <dbReference type="ARBA" id="ARBA00022692"/>
    </source>
</evidence>
<organism evidence="9 10">
    <name type="scientific">Pseudooceanicola algae</name>
    <dbReference type="NCBI Taxonomy" id="1537215"/>
    <lineage>
        <taxon>Bacteria</taxon>
        <taxon>Pseudomonadati</taxon>
        <taxon>Pseudomonadota</taxon>
        <taxon>Alphaproteobacteria</taxon>
        <taxon>Rhodobacterales</taxon>
        <taxon>Paracoccaceae</taxon>
        <taxon>Pseudooceanicola</taxon>
    </lineage>
</organism>
<reference evidence="9 10" key="1">
    <citation type="submission" date="2020-08" db="EMBL/GenBank/DDBJ databases">
        <title>Genome sequence of Rhodobacteraceae bacterium Lw-13e.</title>
        <authorList>
            <person name="Poehlein A."/>
            <person name="Wolter L."/>
            <person name="Daniel R."/>
            <person name="Brinkhoff T."/>
        </authorList>
    </citation>
    <scope>NUCLEOTIDE SEQUENCE [LARGE SCALE GENOMIC DNA]</scope>
    <source>
        <strain evidence="9 10">Lw-13e</strain>
    </source>
</reference>
<keyword evidence="10" id="KW-1185">Reference proteome</keyword>
<dbReference type="GO" id="GO:0022857">
    <property type="term" value="F:transmembrane transporter activity"/>
    <property type="evidence" value="ECO:0007669"/>
    <property type="project" value="InterPro"/>
</dbReference>
<keyword evidence="5" id="KW-0029">Amino-acid transport</keyword>
<dbReference type="Pfam" id="PF02653">
    <property type="entry name" value="BPD_transp_2"/>
    <property type="match status" value="1"/>
</dbReference>
<dbReference type="InterPro" id="IPR052157">
    <property type="entry name" value="BCAA_transport_permease"/>
</dbReference>
<keyword evidence="6" id="KW-1133">Transmembrane helix</keyword>
<dbReference type="OrthoDB" id="9807115at2"/>
<dbReference type="InterPro" id="IPR001851">
    <property type="entry name" value="ABC_transp_permease"/>
</dbReference>
<protein>
    <submittedName>
        <fullName evidence="9">Uncharacterized protein</fullName>
    </submittedName>
</protein>
<dbReference type="PANTHER" id="PTHR11795:SF447">
    <property type="entry name" value="ABC TRANSPORTER PERMEASE PROTEIN"/>
    <property type="match status" value="1"/>
</dbReference>
<gene>
    <name evidence="9" type="ORF">PSAL_016370</name>
</gene>
<comment type="similarity">
    <text evidence="8">Belongs to the binding-protein-dependent transport system permease family. LivHM subfamily.</text>
</comment>
<dbReference type="NCBIfam" id="TIGR03409">
    <property type="entry name" value="urea_trans_UrtB"/>
    <property type="match status" value="1"/>
</dbReference>
<dbReference type="PANTHER" id="PTHR11795">
    <property type="entry name" value="BRANCHED-CHAIN AMINO ACID TRANSPORT SYSTEM PERMEASE PROTEIN LIVH"/>
    <property type="match status" value="1"/>
</dbReference>